<evidence type="ECO:0000313" key="2">
    <source>
        <dbReference type="Proteomes" id="UP000322144"/>
    </source>
</evidence>
<organism evidence="1 2">
    <name type="scientific">Pseudomonas phage vB_PaeM_PS119XW</name>
    <dbReference type="NCBI Taxonomy" id="2601632"/>
    <lineage>
        <taxon>Viruses</taxon>
        <taxon>Duplodnaviria</taxon>
        <taxon>Heunggongvirae</taxon>
        <taxon>Uroviricota</taxon>
        <taxon>Caudoviricetes</taxon>
        <taxon>Chimalliviridae</taxon>
        <taxon>Pawinskivirus</taxon>
        <taxon>Pawinskivirus PS119XW</taxon>
    </lineage>
</organism>
<dbReference type="Proteomes" id="UP000322144">
    <property type="component" value="Segment"/>
</dbReference>
<dbReference type="InterPro" id="IPR008727">
    <property type="entry name" value="PAAR_motif"/>
</dbReference>
<accession>A0A5C1K7R4</accession>
<dbReference type="EMBL" id="MN103543">
    <property type="protein sequence ID" value="QEM41920.1"/>
    <property type="molecule type" value="Genomic_DNA"/>
</dbReference>
<protein>
    <submittedName>
        <fullName evidence="1">Uncharacterized protein</fullName>
    </submittedName>
</protein>
<sequence>MPGIAVCNIDSAGGTIRPSGNSTGFYKGNPIAVLGDPVDGHGRSPHNSANMVQASTKAFIKGVPIVLQGMSASCGHTATGRPDATSSG</sequence>
<keyword evidence="2" id="KW-1185">Reference proteome</keyword>
<dbReference type="RefSeq" id="YP_010660931.1">
    <property type="nucleotide sequence ID" value="NC_070882.1"/>
</dbReference>
<proteinExistence type="predicted"/>
<dbReference type="Pfam" id="PF05488">
    <property type="entry name" value="PAAR_motif"/>
    <property type="match status" value="1"/>
</dbReference>
<name>A0A5C1K7R4_9CAUD</name>
<reference evidence="1 2" key="1">
    <citation type="submission" date="2019-06" db="EMBL/GenBank/DDBJ databases">
        <title>A distant relative of Phikzvirus genus phages from a therapeutic phage collection.</title>
        <authorList>
            <person name="Hejnowicz M.S."/>
            <person name="Dabrowski K."/>
            <person name="Gawor J."/>
            <person name="Weber-Dabrowska B."/>
            <person name="Gromadka R."/>
            <person name="Lobocka M.B."/>
        </authorList>
    </citation>
    <scope>NUCLEOTIDE SEQUENCE [LARGE SCALE GENOMIC DNA]</scope>
</reference>
<dbReference type="KEGG" id="vg:77936941"/>
<dbReference type="Gene3D" id="2.60.200.60">
    <property type="match status" value="1"/>
</dbReference>
<dbReference type="GeneID" id="77936941"/>
<evidence type="ECO:0000313" key="1">
    <source>
        <dbReference type="EMBL" id="QEM41920.1"/>
    </source>
</evidence>